<evidence type="ECO:0000256" key="3">
    <source>
        <dbReference type="ARBA" id="ARBA00023002"/>
    </source>
</evidence>
<dbReference type="GO" id="GO:0016709">
    <property type="term" value="F:oxidoreductase activity, acting on paired donors, with incorporation or reduction of molecular oxygen, NAD(P)H as one donor, and incorporation of one atom of oxygen"/>
    <property type="evidence" value="ECO:0007669"/>
    <property type="project" value="UniProtKB-ARBA"/>
</dbReference>
<comment type="caution">
    <text evidence="5">The sequence shown here is derived from an EMBL/GenBank/DDBJ whole genome shotgun (WGS) entry which is preliminary data.</text>
</comment>
<dbReference type="Gene3D" id="3.50.50.60">
    <property type="entry name" value="FAD/NAD(P)-binding domain"/>
    <property type="match status" value="1"/>
</dbReference>
<keyword evidence="6" id="KW-1185">Reference proteome</keyword>
<dbReference type="PANTHER" id="PTHR43004">
    <property type="entry name" value="TRK SYSTEM POTASSIUM UPTAKE PROTEIN"/>
    <property type="match status" value="1"/>
</dbReference>
<dbReference type="EMBL" id="JAADYS010000842">
    <property type="protein sequence ID" value="KAF4466663.1"/>
    <property type="molecule type" value="Genomic_DNA"/>
</dbReference>
<dbReference type="PANTHER" id="PTHR43004:SF21">
    <property type="entry name" value="FAD-BINDING DOMAIN-CONTAINING PROTEIN-RELATED"/>
    <property type="match status" value="1"/>
</dbReference>
<dbReference type="InterPro" id="IPR002938">
    <property type="entry name" value="FAD-bd"/>
</dbReference>
<evidence type="ECO:0000259" key="4">
    <source>
        <dbReference type="Pfam" id="PF01494"/>
    </source>
</evidence>
<dbReference type="PRINTS" id="PR00420">
    <property type="entry name" value="RNGMNOXGNASE"/>
</dbReference>
<accession>A0A8H4LFD7</accession>
<dbReference type="SUPFAM" id="SSF51905">
    <property type="entry name" value="FAD/NAD(P)-binding domain"/>
    <property type="match status" value="1"/>
</dbReference>
<keyword evidence="3" id="KW-0560">Oxidoreductase</keyword>
<dbReference type="Proteomes" id="UP000554235">
    <property type="component" value="Unassembled WGS sequence"/>
</dbReference>
<evidence type="ECO:0000256" key="1">
    <source>
        <dbReference type="ARBA" id="ARBA00022630"/>
    </source>
</evidence>
<gene>
    <name evidence="5" type="ORF">FALBO_6474</name>
</gene>
<name>A0A8H4LFD7_9HYPO</name>
<dbReference type="InterPro" id="IPR050641">
    <property type="entry name" value="RIFMO-like"/>
</dbReference>
<proteinExistence type="predicted"/>
<organism evidence="5 6">
    <name type="scientific">Fusarium albosuccineum</name>
    <dbReference type="NCBI Taxonomy" id="1237068"/>
    <lineage>
        <taxon>Eukaryota</taxon>
        <taxon>Fungi</taxon>
        <taxon>Dikarya</taxon>
        <taxon>Ascomycota</taxon>
        <taxon>Pezizomycotina</taxon>
        <taxon>Sordariomycetes</taxon>
        <taxon>Hypocreomycetidae</taxon>
        <taxon>Hypocreales</taxon>
        <taxon>Nectriaceae</taxon>
        <taxon>Fusarium</taxon>
        <taxon>Fusarium decemcellulare species complex</taxon>
    </lineage>
</organism>
<dbReference type="InterPro" id="IPR036188">
    <property type="entry name" value="FAD/NAD-bd_sf"/>
</dbReference>
<dbReference type="GO" id="GO:0071949">
    <property type="term" value="F:FAD binding"/>
    <property type="evidence" value="ECO:0007669"/>
    <property type="project" value="InterPro"/>
</dbReference>
<evidence type="ECO:0000313" key="5">
    <source>
        <dbReference type="EMBL" id="KAF4466663.1"/>
    </source>
</evidence>
<dbReference type="Pfam" id="PF21274">
    <property type="entry name" value="Rng_hyd_C"/>
    <property type="match status" value="1"/>
</dbReference>
<sequence length="586" mass="65181">METALETPVLVVGAGPAGLLLAFQLAKHGVKCILVERNTDTTKWPKMTLHNARTMELLRRMGLEDGVRSAGVPTHFNFRSIFHSGFSEGGRYLGPWEAASPDDWKKEYAKSNDGTLPRVPYQRCAQSAFEKWLRPAIERTENIDLRYDTTFESLEEQDDHVVSYLSEGNGNKLIVTSQYVVGCDGAGSRVRRNIGATLSGGPVPFAYYLVSFVSHDFERLRPEGQNWHIFFTSGGYLIAQNEHDIWTVHKSIALGTDVSKIDPHQVIYDALGGSTGIPYKVDGGRVFLSGDSAHQNIPTGGYGYNTAVGDSTGLGWALAAVINGHGGEHLLQAYEIERRPVAARNLEYSGIHAQTHRKYVNMVLETGPHVILQHSEEGEQLRNRVTKHINTENIENFCYGVELGYRYNGSPVILPDKEEPEPTWNVTDYIPSTWPGSRPPHVWLDGKWGQVSIFDLFGNDFTLVDFPSHGQFIKAFGPVAEKSKIPVKMVHLPYERHVRRLWGRDAVLIRPDDMVAWRAPINGQVPTDVADILAIAVGQKPALSIAEAREIQKKLTEFVITQGFKAVKGGVDLETTSYKAAFQMES</sequence>
<evidence type="ECO:0000256" key="2">
    <source>
        <dbReference type="ARBA" id="ARBA00022827"/>
    </source>
</evidence>
<feature type="domain" description="FAD-binding" evidence="4">
    <location>
        <begin position="283"/>
        <end position="347"/>
    </location>
</feature>
<dbReference type="Pfam" id="PF01494">
    <property type="entry name" value="FAD_binding_3"/>
    <property type="match status" value="2"/>
</dbReference>
<dbReference type="Gene3D" id="3.30.9.10">
    <property type="entry name" value="D-Amino Acid Oxidase, subunit A, domain 2"/>
    <property type="match status" value="1"/>
</dbReference>
<dbReference type="OrthoDB" id="2690153at2759"/>
<dbReference type="Gene3D" id="3.40.30.120">
    <property type="match status" value="1"/>
</dbReference>
<dbReference type="AlphaFoldDB" id="A0A8H4LFD7"/>
<evidence type="ECO:0000313" key="6">
    <source>
        <dbReference type="Proteomes" id="UP000554235"/>
    </source>
</evidence>
<keyword evidence="1" id="KW-0285">Flavoprotein</keyword>
<feature type="domain" description="FAD-binding" evidence="4">
    <location>
        <begin position="6"/>
        <end position="230"/>
    </location>
</feature>
<protein>
    <submittedName>
        <fullName evidence="5">24-dichlorophenol 6-monooxygenase</fullName>
    </submittedName>
</protein>
<reference evidence="5 6" key="1">
    <citation type="submission" date="2020-01" db="EMBL/GenBank/DDBJ databases">
        <title>Identification and distribution of gene clusters putatively required for synthesis of sphingolipid metabolism inhibitors in phylogenetically diverse species of the filamentous fungus Fusarium.</title>
        <authorList>
            <person name="Kim H.-S."/>
            <person name="Busman M."/>
            <person name="Brown D.W."/>
            <person name="Divon H."/>
            <person name="Uhlig S."/>
            <person name="Proctor R.H."/>
        </authorList>
    </citation>
    <scope>NUCLEOTIDE SEQUENCE [LARGE SCALE GENOMIC DNA]</scope>
    <source>
        <strain evidence="5 6">NRRL 20459</strain>
    </source>
</reference>
<keyword evidence="5" id="KW-0503">Monooxygenase</keyword>
<keyword evidence="2" id="KW-0274">FAD</keyword>